<evidence type="ECO:0000313" key="7">
    <source>
        <dbReference type="EMBL" id="MAA16062.1"/>
    </source>
</evidence>
<dbReference type="Gene3D" id="3.40.390.10">
    <property type="entry name" value="Collagenase (Catalytic Domain)"/>
    <property type="match status" value="1"/>
</dbReference>
<dbReference type="GO" id="GO:0046872">
    <property type="term" value="F:metal ion binding"/>
    <property type="evidence" value="ECO:0007669"/>
    <property type="project" value="UniProtKB-KW"/>
</dbReference>
<evidence type="ECO:0000256" key="5">
    <source>
        <dbReference type="PROSITE-ProRule" id="PRU00276"/>
    </source>
</evidence>
<evidence type="ECO:0000256" key="1">
    <source>
        <dbReference type="ARBA" id="ARBA00022670"/>
    </source>
</evidence>
<dbReference type="GO" id="GO:0006509">
    <property type="term" value="P:membrane protein ectodomain proteolysis"/>
    <property type="evidence" value="ECO:0007669"/>
    <property type="project" value="TreeGrafter"/>
</dbReference>
<feature type="binding site" evidence="5">
    <location>
        <position position="349"/>
    </location>
    <ligand>
        <name>Zn(2+)</name>
        <dbReference type="ChEBI" id="CHEBI:29105"/>
        <note>catalytic</note>
    </ligand>
</feature>
<feature type="active site" evidence="5">
    <location>
        <position position="350"/>
    </location>
</feature>
<feature type="binding site" evidence="5">
    <location>
        <position position="353"/>
    </location>
    <ligand>
        <name>Zn(2+)</name>
        <dbReference type="ChEBI" id="CHEBI:29105"/>
        <note>catalytic</note>
    </ligand>
</feature>
<evidence type="ECO:0000256" key="4">
    <source>
        <dbReference type="ARBA" id="ARBA00023049"/>
    </source>
</evidence>
<evidence type="ECO:0000256" key="2">
    <source>
        <dbReference type="ARBA" id="ARBA00022801"/>
    </source>
</evidence>
<reference evidence="7" key="1">
    <citation type="journal article" date="2017" name="Parasit. Vectors">
        <title>Sialotranscriptomics of Rhipicephalus zambeziensis reveals intricate expression profiles of secretory proteins and suggests tight temporal transcriptional regulation during blood-feeding.</title>
        <authorList>
            <person name="de Castro M.H."/>
            <person name="de Klerk D."/>
            <person name="Pienaar R."/>
            <person name="Rees D.J.G."/>
            <person name="Mans B.J."/>
        </authorList>
    </citation>
    <scope>NUCLEOTIDE SEQUENCE</scope>
    <source>
        <tissue evidence="7">Salivary glands</tissue>
    </source>
</reference>
<proteinExistence type="predicted"/>
<feature type="binding site" evidence="5">
    <location>
        <position position="359"/>
    </location>
    <ligand>
        <name>Zn(2+)</name>
        <dbReference type="ChEBI" id="CHEBI:29105"/>
        <note>catalytic</note>
    </ligand>
</feature>
<keyword evidence="1" id="KW-0645">Protease</keyword>
<keyword evidence="2" id="KW-0378">Hydrolase</keyword>
<sequence length="533" mass="60506">MLRTYGRTTAQLLSEQKHAKNATKRNFTFWRTATSTFLALLVILPITGSQEPRFVYPTLLQERSSDGRMVVRVHDDLTLNLRKTSVAARRLRVLKHERGQPVTVFYDGESINKDLYEDEIALATLTVTSNNSGVEMRGILGPDHRIEPVAVREKSDSGTIRHAIYKIEFKEMLDTTISQATDEDESMLSERTSSRSEVPAVVSIEVFFVLHESHHRHFVHHAYALWYVCVITNSANLRLASTYSPKIQLIVSGVELSQDESYVVRREGQIHDSPTLGSFKDYAQNKKNDYGNPDIVYLMIREDVYTVYRGYFTSAGLGIAYVAGVCISTYVGLGEDEAGLFTGVHTFTHETAHLLGASHDGNDPLLSMPGHPGSKGCPWDDGFLMSYVNKGPNHQEFSWCSAHQMQYVIRYRGPKCWKHNHIQNVVAHVYPGMAVTMTDFCMSLLEDKFNFTFKMAEILPTTCKVRCSYRRNAADRYSTSVWSDTETIFRSDDALDHMPCGTYKVCMKNVCTEQPHETRPQERDDHLMARLLN</sequence>
<dbReference type="PANTHER" id="PTHR11905">
    <property type="entry name" value="ADAM A DISINTEGRIN AND METALLOPROTEASE DOMAIN"/>
    <property type="match status" value="1"/>
</dbReference>
<dbReference type="PANTHER" id="PTHR11905:SF159">
    <property type="entry name" value="ADAM METALLOPROTEASE"/>
    <property type="match status" value="1"/>
</dbReference>
<dbReference type="Pfam" id="PF13688">
    <property type="entry name" value="Reprolysin_5"/>
    <property type="match status" value="1"/>
</dbReference>
<dbReference type="AlphaFoldDB" id="A0A224YQC2"/>
<name>A0A224YQC2_9ACAR</name>
<dbReference type="InterPro" id="IPR024079">
    <property type="entry name" value="MetalloPept_cat_dom_sf"/>
</dbReference>
<dbReference type="PROSITE" id="PS50215">
    <property type="entry name" value="ADAM_MEPRO"/>
    <property type="match status" value="1"/>
</dbReference>
<dbReference type="InterPro" id="IPR001590">
    <property type="entry name" value="Peptidase_M12B"/>
</dbReference>
<dbReference type="InterPro" id="IPR034030">
    <property type="entry name" value="ZnMc_salivary_gland_MPs"/>
</dbReference>
<keyword evidence="5" id="KW-0479">Metal-binding</keyword>
<evidence type="ECO:0000256" key="3">
    <source>
        <dbReference type="ARBA" id="ARBA00022833"/>
    </source>
</evidence>
<comment type="caution">
    <text evidence="5">Lacks conserved residue(s) required for the propagation of feature annotation.</text>
</comment>
<dbReference type="CDD" id="cd04272">
    <property type="entry name" value="ZnMc_salivary_gland_MPs"/>
    <property type="match status" value="1"/>
</dbReference>
<dbReference type="EMBL" id="GFPF01004916">
    <property type="protein sequence ID" value="MAA16062.1"/>
    <property type="molecule type" value="Transcribed_RNA"/>
</dbReference>
<accession>A0A224YQC2</accession>
<dbReference type="SUPFAM" id="SSF55486">
    <property type="entry name" value="Metalloproteases ('zincins'), catalytic domain"/>
    <property type="match status" value="1"/>
</dbReference>
<feature type="domain" description="Peptidase M12B" evidence="6">
    <location>
        <begin position="202"/>
        <end position="421"/>
    </location>
</feature>
<evidence type="ECO:0000259" key="6">
    <source>
        <dbReference type="PROSITE" id="PS50215"/>
    </source>
</evidence>
<dbReference type="GO" id="GO:0004222">
    <property type="term" value="F:metalloendopeptidase activity"/>
    <property type="evidence" value="ECO:0007669"/>
    <property type="project" value="InterPro"/>
</dbReference>
<keyword evidence="4" id="KW-0482">Metalloprotease</keyword>
<organism evidence="7">
    <name type="scientific">Rhipicephalus zambeziensis</name>
    <dbReference type="NCBI Taxonomy" id="60191"/>
    <lineage>
        <taxon>Eukaryota</taxon>
        <taxon>Metazoa</taxon>
        <taxon>Ecdysozoa</taxon>
        <taxon>Arthropoda</taxon>
        <taxon>Chelicerata</taxon>
        <taxon>Arachnida</taxon>
        <taxon>Acari</taxon>
        <taxon>Parasitiformes</taxon>
        <taxon>Ixodida</taxon>
        <taxon>Ixodoidea</taxon>
        <taxon>Ixodidae</taxon>
        <taxon>Rhipicephalinae</taxon>
        <taxon>Rhipicephalus</taxon>
        <taxon>Rhipicephalus</taxon>
    </lineage>
</organism>
<keyword evidence="3 5" id="KW-0862">Zinc</keyword>
<protein>
    <submittedName>
        <fullName evidence="7">Reprolysin</fullName>
    </submittedName>
</protein>